<dbReference type="Proteomes" id="UP000235786">
    <property type="component" value="Unassembled WGS sequence"/>
</dbReference>
<keyword evidence="4" id="KW-1185">Reference proteome</keyword>
<sequence length="1800" mass="203262">MATTPQNPAQDGSETPPRGPEAKDFKWLNRGCRGPSYTSYSQYSHLPYCSFEWGNEGYAGSCSHGGELLYLSQPSKKTGLLIVRGHFATSLYASLSRSQTDFGGPSTFGLEVTRYPYAYDPAGKEGTEAQLKEQAQRTKKDHSGVQSGSSFALGDMIDRGSFNYRYPVTEYYLELHPYQQPIEDRKEAIRNEQRKAKEHPKKKTFEIIKRKPMSTIAENSEEPNTEEHEGEGSQQLLQSPLHARAGNGSNDPTGAQTVNPEQAHAQTSGTQVPTEPLAAGVPPTETPTVQTSENNDKETETRGKNVGTCQMFSCAMGKRFYQILRIEELRASENDDFEMSFPEDSQIVLTMGGPVWFQSFNDGEHDLRLGHGTRIPSFRQMGKKSKDADAGDDGELEEKVIDIHEKLATTKTMAYWVKNKDKVDENGIKTPDSWGRGLEAQIYQYDPTANDHTGGYIQLDLIKSTWEADNGPDDTGLTAYNAIRKLKSDSKDPGAGLGQSKQPRSATFVAVIQLYEGKADGLRGWDDKPPLPEDFYDYIGANQLHENATSSMWERIFLDPLARSSGLEPVLSLAEFNMIGRSLEKILQVDMTPATFEDDTIDEVQGAVGNHEMKYSALVSNLFIKANVNLKAIFWKIRFLIRVHKFLSSVHQSSSSESKDEGKGKATNDAKATDNSEQSQQLVGAQEIDIIDEAQKKCINYQMSRIKSSVEKIVHYLAKALLEPRLVGQTNTSMMPDHRVAGDSNYYYVMMTIWYVWKYFHGVDSDWTFEWARAPAKLGIKAPGSVLLGPQRLPPDEWTFEKPDRDKVQLLQWFHYGSLLKLCNNGVLNPSWKGQGLAGLDLEYKVRRLANAAKMVSSAKLSSREPYVADDEIFDRLSFVSDELELEGLKSTQNGVIALLSMNRVKGRDYTRTLNPGWLPKNMEGSTSGPWEIHALCHHSRLVVLTKEEKTQQSFRTREHTHSEAEGFRENICNFLNAEGTLIPCWERAHAEYRKGWLQSEATSVVATTLVIVLDRIAELNTEDALRRKGISAGKDASANSPTDNARPEWPQSLATLAKSAVDREERIIQEVIHLGGLMKGQLDAFERFANESGQQPPVVWKSFRPPLTYHPTSFTNSLEDTPELYKYQVLRKRPMPLSLGKGIIMRPDVVGTEERDFDREDINKIFKDKKMRDLLFITDIKAARIDEDNEGFTWVVKDYHYKYFDDCKNVKEKDEKVKKNTEALEWAFYDSLVDQEVQHRFHTVKQLRIKDTPVEIPKEILELLVYVIHPESAACLGDHIRDILNFSRFSCQTGDTWVASITLRSWRVHDTDEIYRAPGDAPTDPKRQNSADDFYLPTNLMQVWEKVEGLSEKTIFKPEVASVILSTNSFGDFSKCTVVAEFLDPGRMEILATKARKVWQRFIHQPQTARCLVFFLLLGNMCEELTTQYGTAIGKLSDLLTRDGTFTKTVDDYPQKYELGVWSLDALYKIQSSLNATVASLLKAKQELKAQILAGPGQRSVKLERLCQGYLSKFEDNLVQLTAVNVELNRKIELNTRNKDATSAILTMRDSRTAISQNSTVQRLTYLTIGYLPIALMAAIFAIPSTANVLYLPSMTDHGRSWFVGSIIIISVFTYVLAVYIGAILNFLQNFFRLSPPVPGGGETKFKKKDLTKLHPNFWRDTRRGFQWMWQNWIVSGWRENEEAYAKVQQTEKVKKRRFVWIKDNWLIGDWKESGDEKKEKAQDKKKKDWFKWPGALRHTRLGVVTETAPTNPDSVAEEGRMNGAGSGNGTSTEGSEPPKVPEVSQNDVQDPPTAEVQP</sequence>
<organism evidence="3 4">
    <name type="scientific">Hyaloscypha variabilis (strain UAMH 11265 / GT02V1 / F)</name>
    <name type="common">Meliniomyces variabilis</name>
    <dbReference type="NCBI Taxonomy" id="1149755"/>
    <lineage>
        <taxon>Eukaryota</taxon>
        <taxon>Fungi</taxon>
        <taxon>Dikarya</taxon>
        <taxon>Ascomycota</taxon>
        <taxon>Pezizomycotina</taxon>
        <taxon>Leotiomycetes</taxon>
        <taxon>Helotiales</taxon>
        <taxon>Hyaloscyphaceae</taxon>
        <taxon>Hyaloscypha</taxon>
        <taxon>Hyaloscypha variabilis</taxon>
    </lineage>
</organism>
<feature type="compositionally biased region" description="Polar residues" evidence="1">
    <location>
        <begin position="247"/>
        <end position="273"/>
    </location>
</feature>
<feature type="compositionally biased region" description="Polar residues" evidence="1">
    <location>
        <begin position="1"/>
        <end position="13"/>
    </location>
</feature>
<dbReference type="EMBL" id="KZ613950">
    <property type="protein sequence ID" value="PMD36742.1"/>
    <property type="molecule type" value="Genomic_DNA"/>
</dbReference>
<feature type="compositionally biased region" description="Basic and acidic residues" evidence="1">
    <location>
        <begin position="294"/>
        <end position="303"/>
    </location>
</feature>
<protein>
    <submittedName>
        <fullName evidence="3">Uncharacterized protein</fullName>
    </submittedName>
</protein>
<evidence type="ECO:0000256" key="1">
    <source>
        <dbReference type="SAM" id="MobiDB-lite"/>
    </source>
</evidence>
<reference evidence="3 4" key="1">
    <citation type="submission" date="2016-04" db="EMBL/GenBank/DDBJ databases">
        <title>A degradative enzymes factory behind the ericoid mycorrhizal symbiosis.</title>
        <authorList>
            <consortium name="DOE Joint Genome Institute"/>
            <person name="Martino E."/>
            <person name="Morin E."/>
            <person name="Grelet G."/>
            <person name="Kuo A."/>
            <person name="Kohler A."/>
            <person name="Daghino S."/>
            <person name="Barry K."/>
            <person name="Choi C."/>
            <person name="Cichocki N."/>
            <person name="Clum A."/>
            <person name="Copeland A."/>
            <person name="Hainaut M."/>
            <person name="Haridas S."/>
            <person name="Labutti K."/>
            <person name="Lindquist E."/>
            <person name="Lipzen A."/>
            <person name="Khouja H.-R."/>
            <person name="Murat C."/>
            <person name="Ohm R."/>
            <person name="Olson A."/>
            <person name="Spatafora J."/>
            <person name="Veneault-Fourrey C."/>
            <person name="Henrissat B."/>
            <person name="Grigoriev I."/>
            <person name="Martin F."/>
            <person name="Perotto S."/>
        </authorList>
    </citation>
    <scope>NUCLEOTIDE SEQUENCE [LARGE SCALE GENOMIC DNA]</scope>
    <source>
        <strain evidence="3 4">F</strain>
    </source>
</reference>
<proteinExistence type="predicted"/>
<evidence type="ECO:0000256" key="2">
    <source>
        <dbReference type="SAM" id="Phobius"/>
    </source>
</evidence>
<feature type="region of interest" description="Disordered" evidence="1">
    <location>
        <begin position="1"/>
        <end position="25"/>
    </location>
</feature>
<dbReference type="OrthoDB" id="3546713at2759"/>
<feature type="region of interest" description="Disordered" evidence="1">
    <location>
        <begin position="193"/>
        <end position="304"/>
    </location>
</feature>
<feature type="compositionally biased region" description="Basic and acidic residues" evidence="1">
    <location>
        <begin position="657"/>
        <end position="674"/>
    </location>
</feature>
<evidence type="ECO:0000313" key="3">
    <source>
        <dbReference type="EMBL" id="PMD36742.1"/>
    </source>
</evidence>
<feature type="region of interest" description="Disordered" evidence="1">
    <location>
        <begin position="1742"/>
        <end position="1800"/>
    </location>
</feature>
<keyword evidence="2" id="KW-0812">Transmembrane</keyword>
<feature type="transmembrane region" description="Helical" evidence="2">
    <location>
        <begin position="1603"/>
        <end position="1629"/>
    </location>
</feature>
<gene>
    <name evidence="3" type="ORF">L207DRAFT_89145</name>
</gene>
<keyword evidence="2" id="KW-0472">Membrane</keyword>
<name>A0A2J6RE02_HYAVF</name>
<keyword evidence="2" id="KW-1133">Transmembrane helix</keyword>
<feature type="transmembrane region" description="Helical" evidence="2">
    <location>
        <begin position="1565"/>
        <end position="1591"/>
    </location>
</feature>
<feature type="region of interest" description="Disordered" evidence="1">
    <location>
        <begin position="652"/>
        <end position="680"/>
    </location>
</feature>
<evidence type="ECO:0000313" key="4">
    <source>
        <dbReference type="Proteomes" id="UP000235786"/>
    </source>
</evidence>
<accession>A0A2J6RE02</accession>